<dbReference type="EMBL" id="GBXM01101712">
    <property type="protein sequence ID" value="JAH06865.1"/>
    <property type="molecule type" value="Transcribed_RNA"/>
</dbReference>
<evidence type="ECO:0000313" key="1">
    <source>
        <dbReference type="EMBL" id="JAH06865.1"/>
    </source>
</evidence>
<organism evidence="1">
    <name type="scientific">Anguilla anguilla</name>
    <name type="common">European freshwater eel</name>
    <name type="synonym">Muraena anguilla</name>
    <dbReference type="NCBI Taxonomy" id="7936"/>
    <lineage>
        <taxon>Eukaryota</taxon>
        <taxon>Metazoa</taxon>
        <taxon>Chordata</taxon>
        <taxon>Craniata</taxon>
        <taxon>Vertebrata</taxon>
        <taxon>Euteleostomi</taxon>
        <taxon>Actinopterygii</taxon>
        <taxon>Neopterygii</taxon>
        <taxon>Teleostei</taxon>
        <taxon>Anguilliformes</taxon>
        <taxon>Anguillidae</taxon>
        <taxon>Anguilla</taxon>
    </lineage>
</organism>
<reference evidence="1" key="2">
    <citation type="journal article" date="2015" name="Fish Shellfish Immunol.">
        <title>Early steps in the European eel (Anguilla anguilla)-Vibrio vulnificus interaction in the gills: Role of the RtxA13 toxin.</title>
        <authorList>
            <person name="Callol A."/>
            <person name="Pajuelo D."/>
            <person name="Ebbesson L."/>
            <person name="Teles M."/>
            <person name="MacKenzie S."/>
            <person name="Amaro C."/>
        </authorList>
    </citation>
    <scope>NUCLEOTIDE SEQUENCE</scope>
</reference>
<sequence>MVLLPCSSRRQRLRPPADDAASLVGAVVALVADAHQGAKAVRRNHRSHTSRHIFHTIFRWRRRLVSDRKSNRDDVWP</sequence>
<accession>A0A0E9PS15</accession>
<dbReference type="AlphaFoldDB" id="A0A0E9PS15"/>
<reference evidence="1" key="1">
    <citation type="submission" date="2014-11" db="EMBL/GenBank/DDBJ databases">
        <authorList>
            <person name="Amaro Gonzalez C."/>
        </authorList>
    </citation>
    <scope>NUCLEOTIDE SEQUENCE</scope>
</reference>
<name>A0A0E9PS15_ANGAN</name>
<protein>
    <submittedName>
        <fullName evidence="1">Uncharacterized protein</fullName>
    </submittedName>
</protein>
<proteinExistence type="predicted"/>